<name>A0A562QU04_9BRAD</name>
<gene>
    <name evidence="2" type="ORF">IQ16_07733</name>
</gene>
<protein>
    <submittedName>
        <fullName evidence="2">Uncharacterized protein</fullName>
    </submittedName>
</protein>
<sequence length="151" mass="16468">MKITAAVIVALCAASSVARAESWTTYRIAESGTAVDVPVSIFSEPAGKPDGYGERFRTSDGRADLTVQAVPDQGLSPAEFLARKSPPPGIIYKRITPGFFVVSSVKRDAIWYDRCSFSRGYVHCVLINYPAAEKRQWDRIVTRISHSLSGG</sequence>
<evidence type="ECO:0000256" key="1">
    <source>
        <dbReference type="SAM" id="SignalP"/>
    </source>
</evidence>
<dbReference type="AlphaFoldDB" id="A0A562QU04"/>
<dbReference type="RefSeq" id="WP_018646766.1">
    <property type="nucleotide sequence ID" value="NZ_VLLA01000035.1"/>
</dbReference>
<dbReference type="EMBL" id="VLLA01000035">
    <property type="protein sequence ID" value="TWI60235.1"/>
    <property type="molecule type" value="Genomic_DNA"/>
</dbReference>
<organism evidence="2 3">
    <name type="scientific">Bradyrhizobium huanghuaihaiense</name>
    <dbReference type="NCBI Taxonomy" id="990078"/>
    <lineage>
        <taxon>Bacteria</taxon>
        <taxon>Pseudomonadati</taxon>
        <taxon>Pseudomonadota</taxon>
        <taxon>Alphaproteobacteria</taxon>
        <taxon>Hyphomicrobiales</taxon>
        <taxon>Nitrobacteraceae</taxon>
        <taxon>Bradyrhizobium</taxon>
    </lineage>
</organism>
<accession>A0A562QU04</accession>
<reference evidence="2 3" key="1">
    <citation type="journal article" date="2015" name="Stand. Genomic Sci.">
        <title>Genomic Encyclopedia of Bacterial and Archaeal Type Strains, Phase III: the genomes of soil and plant-associated and newly described type strains.</title>
        <authorList>
            <person name="Whitman W.B."/>
            <person name="Woyke T."/>
            <person name="Klenk H.P."/>
            <person name="Zhou Y."/>
            <person name="Lilburn T.G."/>
            <person name="Beck B.J."/>
            <person name="De Vos P."/>
            <person name="Vandamme P."/>
            <person name="Eisen J.A."/>
            <person name="Garrity G."/>
            <person name="Hugenholtz P."/>
            <person name="Kyrpides N.C."/>
        </authorList>
    </citation>
    <scope>NUCLEOTIDE SEQUENCE [LARGE SCALE GENOMIC DNA]</scope>
    <source>
        <strain evidence="2 3">CGMCC 1.10948</strain>
    </source>
</reference>
<evidence type="ECO:0000313" key="2">
    <source>
        <dbReference type="EMBL" id="TWI60235.1"/>
    </source>
</evidence>
<dbReference type="Proteomes" id="UP000316291">
    <property type="component" value="Unassembled WGS sequence"/>
</dbReference>
<keyword evidence="3" id="KW-1185">Reference proteome</keyword>
<evidence type="ECO:0000313" key="3">
    <source>
        <dbReference type="Proteomes" id="UP000316291"/>
    </source>
</evidence>
<dbReference type="OrthoDB" id="996425at2"/>
<keyword evidence="1" id="KW-0732">Signal</keyword>
<proteinExistence type="predicted"/>
<feature type="signal peptide" evidence="1">
    <location>
        <begin position="1"/>
        <end position="20"/>
    </location>
</feature>
<feature type="chain" id="PRO_5022080934" evidence="1">
    <location>
        <begin position="21"/>
        <end position="151"/>
    </location>
</feature>
<comment type="caution">
    <text evidence="2">The sequence shown here is derived from an EMBL/GenBank/DDBJ whole genome shotgun (WGS) entry which is preliminary data.</text>
</comment>